<evidence type="ECO:0000313" key="7">
    <source>
        <dbReference type="Proteomes" id="UP000587070"/>
    </source>
</evidence>
<proteinExistence type="inferred from homology"/>
<dbReference type="PANTHER" id="PTHR30537:SF5">
    <property type="entry name" value="HTH-TYPE TRANSCRIPTIONAL ACTIVATOR TTDR-RELATED"/>
    <property type="match status" value="1"/>
</dbReference>
<dbReference type="Gene3D" id="3.40.190.290">
    <property type="match status" value="1"/>
</dbReference>
<comment type="similarity">
    <text evidence="1">Belongs to the LysR transcriptional regulatory family.</text>
</comment>
<dbReference type="Pfam" id="PF03466">
    <property type="entry name" value="LysR_substrate"/>
    <property type="match status" value="1"/>
</dbReference>
<dbReference type="GO" id="GO:0043565">
    <property type="term" value="F:sequence-specific DNA binding"/>
    <property type="evidence" value="ECO:0007669"/>
    <property type="project" value="TreeGrafter"/>
</dbReference>
<dbReference type="SUPFAM" id="SSF46785">
    <property type="entry name" value="Winged helix' DNA-binding domain"/>
    <property type="match status" value="1"/>
</dbReference>
<dbReference type="EMBL" id="JACIGE010000007">
    <property type="protein sequence ID" value="MBB4247819.1"/>
    <property type="molecule type" value="Genomic_DNA"/>
</dbReference>
<sequence>MDPLANLNEMAIFARVVEAKSFSGAARQLGLGKSAVSKQISRLEQALGVRLLHRSTRTLSLTDEGRAVYEHCASMVAAAEAAEVAASNLNAAPRGTLRISAPVSFGTRHVAPAIRSFLARYPEMRVELVLLDRFVDLAEEGFDLVIRLADRLPDGLIARRLLDIDFVICASPAYLAQRGTPRQPADLAGHNCLLYGHGGFGKQWRLRALGGKTAAESSREVQVAVDGNFQVNSSDALHDALLADMGLGLIPRLSVEDDLARGTLRVVLPGWQVIAPFAAASAVFAPSRAPSPKLRAFVDHLLEHFKPAAPDGIAPPPAALAYTRPKWMGW</sequence>
<dbReference type="PANTHER" id="PTHR30537">
    <property type="entry name" value="HTH-TYPE TRANSCRIPTIONAL REGULATOR"/>
    <property type="match status" value="1"/>
</dbReference>
<dbReference type="Proteomes" id="UP000587070">
    <property type="component" value="Unassembled WGS sequence"/>
</dbReference>
<dbReference type="SUPFAM" id="SSF53850">
    <property type="entry name" value="Periplasmic binding protein-like II"/>
    <property type="match status" value="1"/>
</dbReference>
<dbReference type="InterPro" id="IPR005119">
    <property type="entry name" value="LysR_subst-bd"/>
</dbReference>
<evidence type="ECO:0000256" key="2">
    <source>
        <dbReference type="ARBA" id="ARBA00023015"/>
    </source>
</evidence>
<accession>A0A840GI10</accession>
<name>A0A840GI10_RHOTE</name>
<dbReference type="InterPro" id="IPR036388">
    <property type="entry name" value="WH-like_DNA-bd_sf"/>
</dbReference>
<evidence type="ECO:0000256" key="4">
    <source>
        <dbReference type="ARBA" id="ARBA00023163"/>
    </source>
</evidence>
<feature type="domain" description="HTH lysR-type" evidence="5">
    <location>
        <begin position="1"/>
        <end position="62"/>
    </location>
</feature>
<dbReference type="OrthoDB" id="8705920at2"/>
<dbReference type="Pfam" id="PF00126">
    <property type="entry name" value="HTH_1"/>
    <property type="match status" value="1"/>
</dbReference>
<dbReference type="GO" id="GO:0003700">
    <property type="term" value="F:DNA-binding transcription factor activity"/>
    <property type="evidence" value="ECO:0007669"/>
    <property type="project" value="InterPro"/>
</dbReference>
<organism evidence="6 7">
    <name type="scientific">Rhodocyclus tenuis</name>
    <name type="common">Rhodospirillum tenue</name>
    <dbReference type="NCBI Taxonomy" id="1066"/>
    <lineage>
        <taxon>Bacteria</taxon>
        <taxon>Pseudomonadati</taxon>
        <taxon>Pseudomonadota</taxon>
        <taxon>Betaproteobacteria</taxon>
        <taxon>Rhodocyclales</taxon>
        <taxon>Rhodocyclaceae</taxon>
        <taxon>Rhodocyclus</taxon>
    </lineage>
</organism>
<dbReference type="InterPro" id="IPR000847">
    <property type="entry name" value="LysR_HTH_N"/>
</dbReference>
<gene>
    <name evidence="6" type="ORF">GGD90_002204</name>
</gene>
<dbReference type="PROSITE" id="PS50931">
    <property type="entry name" value="HTH_LYSR"/>
    <property type="match status" value="1"/>
</dbReference>
<dbReference type="GO" id="GO:0006351">
    <property type="term" value="P:DNA-templated transcription"/>
    <property type="evidence" value="ECO:0007669"/>
    <property type="project" value="TreeGrafter"/>
</dbReference>
<keyword evidence="4" id="KW-0804">Transcription</keyword>
<keyword evidence="2" id="KW-0805">Transcription regulation</keyword>
<reference evidence="6 7" key="1">
    <citation type="submission" date="2020-08" db="EMBL/GenBank/DDBJ databases">
        <title>Genome sequencing of Purple Non-Sulfur Bacteria from various extreme environments.</title>
        <authorList>
            <person name="Mayer M."/>
        </authorList>
    </citation>
    <scope>NUCLEOTIDE SEQUENCE [LARGE SCALE GENOMIC DNA]</scope>
    <source>
        <strain evidence="6 7">2761</strain>
    </source>
</reference>
<dbReference type="Gene3D" id="1.10.10.10">
    <property type="entry name" value="Winged helix-like DNA-binding domain superfamily/Winged helix DNA-binding domain"/>
    <property type="match status" value="1"/>
</dbReference>
<protein>
    <submittedName>
        <fullName evidence="6">DNA-binding transcriptional LysR family regulator</fullName>
    </submittedName>
</protein>
<keyword evidence="7" id="KW-1185">Reference proteome</keyword>
<dbReference type="PRINTS" id="PR00039">
    <property type="entry name" value="HTHLYSR"/>
</dbReference>
<dbReference type="AlphaFoldDB" id="A0A840GI10"/>
<dbReference type="CDD" id="cd08422">
    <property type="entry name" value="PBP2_CrgA_like"/>
    <property type="match status" value="1"/>
</dbReference>
<keyword evidence="3 6" id="KW-0238">DNA-binding</keyword>
<dbReference type="InterPro" id="IPR036390">
    <property type="entry name" value="WH_DNA-bd_sf"/>
</dbReference>
<dbReference type="FunFam" id="3.40.190.290:FF:000001">
    <property type="entry name" value="Transcriptional regulator, LysR family"/>
    <property type="match status" value="1"/>
</dbReference>
<evidence type="ECO:0000256" key="3">
    <source>
        <dbReference type="ARBA" id="ARBA00023125"/>
    </source>
</evidence>
<evidence type="ECO:0000256" key="1">
    <source>
        <dbReference type="ARBA" id="ARBA00009437"/>
    </source>
</evidence>
<evidence type="ECO:0000313" key="6">
    <source>
        <dbReference type="EMBL" id="MBB4247819.1"/>
    </source>
</evidence>
<dbReference type="InterPro" id="IPR058163">
    <property type="entry name" value="LysR-type_TF_proteobact-type"/>
</dbReference>
<evidence type="ECO:0000259" key="5">
    <source>
        <dbReference type="PROSITE" id="PS50931"/>
    </source>
</evidence>
<dbReference type="RefSeq" id="WP_153116781.1">
    <property type="nucleotide sequence ID" value="NZ_JACIGE010000007.1"/>
</dbReference>
<comment type="caution">
    <text evidence="6">The sequence shown here is derived from an EMBL/GenBank/DDBJ whole genome shotgun (WGS) entry which is preliminary data.</text>
</comment>
<dbReference type="FunFam" id="1.10.10.10:FF:000001">
    <property type="entry name" value="LysR family transcriptional regulator"/>
    <property type="match status" value="1"/>
</dbReference>